<feature type="transmembrane region" description="Helical" evidence="7">
    <location>
        <begin position="157"/>
        <end position="178"/>
    </location>
</feature>
<feature type="transmembrane region" description="Helical" evidence="7">
    <location>
        <begin position="372"/>
        <end position="396"/>
    </location>
</feature>
<dbReference type="PANTHER" id="PTHR32468:SF0">
    <property type="entry name" value="K(+)_H(+) ANTIPORTER 1"/>
    <property type="match status" value="1"/>
</dbReference>
<name>A0A4R7D991_9SPHI</name>
<proteinExistence type="predicted"/>
<feature type="transmembrane region" description="Helical" evidence="7">
    <location>
        <begin position="7"/>
        <end position="25"/>
    </location>
</feature>
<keyword evidence="4 7" id="KW-1133">Transmembrane helix</keyword>
<evidence type="ECO:0000256" key="7">
    <source>
        <dbReference type="SAM" id="Phobius"/>
    </source>
</evidence>
<evidence type="ECO:0000256" key="5">
    <source>
        <dbReference type="ARBA" id="ARBA00023065"/>
    </source>
</evidence>
<reference evidence="9 10" key="1">
    <citation type="submission" date="2019-03" db="EMBL/GenBank/DDBJ databases">
        <title>Genomic Encyclopedia of Type Strains, Phase III (KMG-III): the genomes of soil and plant-associated and newly described type strains.</title>
        <authorList>
            <person name="Whitman W."/>
        </authorList>
    </citation>
    <scope>NUCLEOTIDE SEQUENCE [LARGE SCALE GENOMIC DNA]</scope>
    <source>
        <strain evidence="9 10">CGMCC 1.12801</strain>
    </source>
</reference>
<evidence type="ECO:0000256" key="6">
    <source>
        <dbReference type="ARBA" id="ARBA00023136"/>
    </source>
</evidence>
<feature type="transmembrane region" description="Helical" evidence="7">
    <location>
        <begin position="58"/>
        <end position="79"/>
    </location>
</feature>
<feature type="transmembrane region" description="Helical" evidence="7">
    <location>
        <begin position="346"/>
        <end position="365"/>
    </location>
</feature>
<evidence type="ECO:0000256" key="4">
    <source>
        <dbReference type="ARBA" id="ARBA00022989"/>
    </source>
</evidence>
<feature type="transmembrane region" description="Helical" evidence="7">
    <location>
        <begin position="122"/>
        <end position="145"/>
    </location>
</feature>
<keyword evidence="3 7" id="KW-0812">Transmembrane</keyword>
<sequence length="762" mass="84958">MRKFRNAIFYVGIIGVFSLLMYWIILNGVKLESGKHITIPTGDNNQWSDFLTSLVHNIQHPLAILLAQIVTIILVARLFSWICVKIKQPAVIGEMIAGIVLGPSLIGMYFPEFSAALFPKESLGNLQFLSQIGLILFMYIVGMEIDMKILKHKAHDAVVISHASIIMPFVMGLGLAYFLYDQFAPANVQFLSFGLFAGIAMSITAFPVLARIVQERGINKTRLGTIVITCAAADDITAWCILAAVIAIVKAGSFGSAAYTIVLAILYVIIMIRVVRPFLLRIGELNSSKESLSKSIVAIFFLVLILSAYATEIIGIHALFGAFIAGAIMPDNIKFRNIFIEKVEDVALVLLLPLFFVFTGLRTQIGLLNEPYLWKIAALIFAVAVVGKFVSSALAAKFVGQNWRDSLAIGALMNTRGLTELVALNIGYDLGVLTPELFSMMVIMALATTFMTGPTLDFIDWLFRRKKGDTVIQKVTEHFKVLISFSNPESGRALFRLAHNLSKTESENTQITAMHIVDSEKLHHYDTDQLEREKFEVLFEESKVLDRELTTMFKMSSDIDAEIIDVVNNEERFDLLLVGLGQSIYKGTLLGNVLGFTTRLINPEKLMNTVTGKEQLFKKHSFDEGLTQIITKVQIPVAILINKNFKSAERILIPIFGKQDLHLLSFATRLIRCNDSQIELLFMKAGLQQSPLAERVHKLENDFPNNVISSERQAANLPLENHYDLLITSTESWTSSWEQDEQHVFGRLSILIIAKSMNSTAP</sequence>
<dbReference type="AlphaFoldDB" id="A0A4R7D991"/>
<dbReference type="Proteomes" id="UP000294752">
    <property type="component" value="Unassembled WGS sequence"/>
</dbReference>
<evidence type="ECO:0000256" key="2">
    <source>
        <dbReference type="ARBA" id="ARBA00022448"/>
    </source>
</evidence>
<dbReference type="GO" id="GO:1902600">
    <property type="term" value="P:proton transmembrane transport"/>
    <property type="evidence" value="ECO:0007669"/>
    <property type="project" value="InterPro"/>
</dbReference>
<dbReference type="PANTHER" id="PTHR32468">
    <property type="entry name" value="CATION/H + ANTIPORTER"/>
    <property type="match status" value="1"/>
</dbReference>
<dbReference type="InterPro" id="IPR050794">
    <property type="entry name" value="CPA2_transporter"/>
</dbReference>
<dbReference type="EMBL" id="SNZV01000001">
    <property type="protein sequence ID" value="TDS17297.1"/>
    <property type="molecule type" value="Genomic_DNA"/>
</dbReference>
<feature type="transmembrane region" description="Helical" evidence="7">
    <location>
        <begin position="296"/>
        <end position="326"/>
    </location>
</feature>
<gene>
    <name evidence="9" type="ORF">B0I21_101161</name>
</gene>
<comment type="subcellular location">
    <subcellularLocation>
        <location evidence="1">Membrane</location>
        <topology evidence="1">Multi-pass membrane protein</topology>
    </subcellularLocation>
</comment>
<dbReference type="OrthoDB" id="9793589at2"/>
<evidence type="ECO:0000313" key="10">
    <source>
        <dbReference type="Proteomes" id="UP000294752"/>
    </source>
</evidence>
<dbReference type="InterPro" id="IPR006153">
    <property type="entry name" value="Cation/H_exchanger_TM"/>
</dbReference>
<dbReference type="GO" id="GO:0015297">
    <property type="term" value="F:antiporter activity"/>
    <property type="evidence" value="ECO:0007669"/>
    <property type="project" value="InterPro"/>
</dbReference>
<evidence type="ECO:0000259" key="8">
    <source>
        <dbReference type="Pfam" id="PF00999"/>
    </source>
</evidence>
<dbReference type="Gene3D" id="1.20.1530.20">
    <property type="match status" value="1"/>
</dbReference>
<keyword evidence="2" id="KW-0813">Transport</keyword>
<evidence type="ECO:0000256" key="1">
    <source>
        <dbReference type="ARBA" id="ARBA00004141"/>
    </source>
</evidence>
<organism evidence="9 10">
    <name type="scientific">Sphingobacterium paludis</name>
    <dbReference type="NCBI Taxonomy" id="1476465"/>
    <lineage>
        <taxon>Bacteria</taxon>
        <taxon>Pseudomonadati</taxon>
        <taxon>Bacteroidota</taxon>
        <taxon>Sphingobacteriia</taxon>
        <taxon>Sphingobacteriales</taxon>
        <taxon>Sphingobacteriaceae</taxon>
        <taxon>Sphingobacterium</taxon>
    </lineage>
</organism>
<dbReference type="InterPro" id="IPR038770">
    <property type="entry name" value="Na+/solute_symporter_sf"/>
</dbReference>
<keyword evidence="5" id="KW-0406">Ion transport</keyword>
<feature type="transmembrane region" description="Helical" evidence="7">
    <location>
        <begin position="91"/>
        <end position="110"/>
    </location>
</feature>
<protein>
    <submittedName>
        <fullName evidence="9">Transporter (CPA2 family)</fullName>
    </submittedName>
</protein>
<feature type="domain" description="Cation/H+ exchanger transmembrane" evidence="8">
    <location>
        <begin position="74"/>
        <end position="458"/>
    </location>
</feature>
<comment type="caution">
    <text evidence="9">The sequence shown here is derived from an EMBL/GenBank/DDBJ whole genome shotgun (WGS) entry which is preliminary data.</text>
</comment>
<dbReference type="GO" id="GO:0016020">
    <property type="term" value="C:membrane"/>
    <property type="evidence" value="ECO:0007669"/>
    <property type="project" value="UniProtKB-SubCell"/>
</dbReference>
<evidence type="ECO:0000256" key="3">
    <source>
        <dbReference type="ARBA" id="ARBA00022692"/>
    </source>
</evidence>
<feature type="transmembrane region" description="Helical" evidence="7">
    <location>
        <begin position="190"/>
        <end position="213"/>
    </location>
</feature>
<dbReference type="RefSeq" id="WP_133638438.1">
    <property type="nucleotide sequence ID" value="NZ_SNZV01000001.1"/>
</dbReference>
<dbReference type="Pfam" id="PF00999">
    <property type="entry name" value="Na_H_Exchanger"/>
    <property type="match status" value="1"/>
</dbReference>
<accession>A0A4R7D991</accession>
<keyword evidence="6 7" id="KW-0472">Membrane</keyword>
<keyword evidence="10" id="KW-1185">Reference proteome</keyword>
<evidence type="ECO:0000313" key="9">
    <source>
        <dbReference type="EMBL" id="TDS17297.1"/>
    </source>
</evidence>
<feature type="transmembrane region" description="Helical" evidence="7">
    <location>
        <begin position="254"/>
        <end position="275"/>
    </location>
</feature>